<evidence type="ECO:0000256" key="9">
    <source>
        <dbReference type="ARBA" id="ARBA00023136"/>
    </source>
</evidence>
<feature type="transmembrane region" description="Helical" evidence="14">
    <location>
        <begin position="177"/>
        <end position="198"/>
    </location>
</feature>
<reference evidence="15" key="1">
    <citation type="submission" date="2022-10" db="EMBL/GenBank/DDBJ databases">
        <title>Roseovarius pelagicus sp. nov., isolated from Arctic seawater.</title>
        <authorList>
            <person name="Hong Y.W."/>
            <person name="Hwang C.Y."/>
        </authorList>
    </citation>
    <scope>NUCLEOTIDE SEQUENCE</scope>
    <source>
        <strain evidence="15">HL-MP18</strain>
    </source>
</reference>
<evidence type="ECO:0000313" key="16">
    <source>
        <dbReference type="Proteomes" id="UP001064087"/>
    </source>
</evidence>
<accession>A0ABY6DBD5</accession>
<feature type="transmembrane region" description="Helical" evidence="14">
    <location>
        <begin position="29"/>
        <end position="46"/>
    </location>
</feature>
<feature type="transmembrane region" description="Helical" evidence="14">
    <location>
        <begin position="52"/>
        <end position="74"/>
    </location>
</feature>
<comment type="miscellaneous">
    <text evidence="14">Carbon 2 of the heme B porphyrin ring is defined according to the Fischer nomenclature.</text>
</comment>
<comment type="pathway">
    <text evidence="2 14">Porphyrin-containing compound metabolism; heme O biosynthesis; heme O from protoheme: step 1/1.</text>
</comment>
<evidence type="ECO:0000256" key="1">
    <source>
        <dbReference type="ARBA" id="ARBA00004651"/>
    </source>
</evidence>
<evidence type="ECO:0000313" key="15">
    <source>
        <dbReference type="EMBL" id="UXX82488.1"/>
    </source>
</evidence>
<dbReference type="NCBIfam" id="NF003349">
    <property type="entry name" value="PRK04375.1-2"/>
    <property type="match status" value="1"/>
</dbReference>
<comment type="subcellular location">
    <subcellularLocation>
        <location evidence="1 14">Cell membrane</location>
        <topology evidence="1 14">Multi-pass membrane protein</topology>
    </subcellularLocation>
</comment>
<evidence type="ECO:0000256" key="2">
    <source>
        <dbReference type="ARBA" id="ARBA00004919"/>
    </source>
</evidence>
<evidence type="ECO:0000256" key="4">
    <source>
        <dbReference type="ARBA" id="ARBA00022475"/>
    </source>
</evidence>
<dbReference type="PANTHER" id="PTHR43448">
    <property type="entry name" value="PROTOHEME IX FARNESYLTRANSFERASE, MITOCHONDRIAL"/>
    <property type="match status" value="1"/>
</dbReference>
<dbReference type="GO" id="GO:0008495">
    <property type="term" value="F:protoheme IX farnesyltransferase activity"/>
    <property type="evidence" value="ECO:0007669"/>
    <property type="project" value="UniProtKB-EC"/>
</dbReference>
<keyword evidence="9 14" id="KW-0472">Membrane</keyword>
<dbReference type="EC" id="2.5.1.141" evidence="3 14"/>
<dbReference type="HAMAP" id="MF_00154">
    <property type="entry name" value="CyoE_CtaB"/>
    <property type="match status" value="1"/>
</dbReference>
<feature type="transmembrane region" description="Helical" evidence="14">
    <location>
        <begin position="245"/>
        <end position="263"/>
    </location>
</feature>
<feature type="transmembrane region" description="Helical" evidence="14">
    <location>
        <begin position="219"/>
        <end position="239"/>
    </location>
</feature>
<dbReference type="InterPro" id="IPR006369">
    <property type="entry name" value="Protohaem_IX_farnesylTrfase"/>
</dbReference>
<proteinExistence type="inferred from homology"/>
<evidence type="ECO:0000256" key="8">
    <source>
        <dbReference type="ARBA" id="ARBA00023133"/>
    </source>
</evidence>
<comment type="catalytic activity">
    <reaction evidence="13 14">
        <text>heme b + (2E,6E)-farnesyl diphosphate + H2O = Fe(II)-heme o + diphosphate</text>
        <dbReference type="Rhea" id="RHEA:28070"/>
        <dbReference type="ChEBI" id="CHEBI:15377"/>
        <dbReference type="ChEBI" id="CHEBI:33019"/>
        <dbReference type="ChEBI" id="CHEBI:60344"/>
        <dbReference type="ChEBI" id="CHEBI:60530"/>
        <dbReference type="ChEBI" id="CHEBI:175763"/>
        <dbReference type="EC" id="2.5.1.141"/>
    </reaction>
</comment>
<keyword evidence="7 14" id="KW-1133">Transmembrane helix</keyword>
<evidence type="ECO:0000256" key="13">
    <source>
        <dbReference type="ARBA" id="ARBA00047690"/>
    </source>
</evidence>
<protein>
    <recommendedName>
        <fullName evidence="11 14">Protoheme IX farnesyltransferase</fullName>
        <ecNumber evidence="3 14">2.5.1.141</ecNumber>
    </recommendedName>
    <alternativeName>
        <fullName evidence="12 14">Heme B farnesyltransferase</fullName>
    </alternativeName>
    <alternativeName>
        <fullName evidence="10 14">Heme O synthase</fullName>
    </alternativeName>
</protein>
<evidence type="ECO:0000256" key="10">
    <source>
        <dbReference type="ARBA" id="ARBA00030253"/>
    </source>
</evidence>
<dbReference type="Gene3D" id="1.10.357.140">
    <property type="entry name" value="UbiA prenyltransferase"/>
    <property type="match status" value="1"/>
</dbReference>
<keyword evidence="6 14" id="KW-0812">Transmembrane</keyword>
<name>A0ABY6DBD5_9RHOB</name>
<feature type="transmembrane region" description="Helical" evidence="14">
    <location>
        <begin position="149"/>
        <end position="171"/>
    </location>
</feature>
<sequence length="314" mass="33736">MTDASIHASKTDTAEAGFGDFFALLKPRVMSLVVFTALVGLVAAPGSVHPIIGFSAILFIAVGGGASGALNMWWDADIDRIMKRTKGRPIPTGKIAEGEAYAFGMALAGFAVVMLGLATNFVAAGLLAFTIFFYVVVYSMWLKRLTPQNIVIGGAAGAFPPMIGWAAATGSVSVESVLMFALIFMWTPPHFWALALFMKSDYHKADVPMLTVTHGRKATRAHILVYTALLAPLAVGIGFTSIGGPLYLAVAVVLNALFLKGAWDIWRRDETTAEADSYRTERKVFRLSLIYLFAHFSAIWAQTLLNSSGFGGWG</sequence>
<comment type="similarity">
    <text evidence="14">Belongs to the UbiA prenyltransferase family. Protoheme IX farnesyltransferase subfamily.</text>
</comment>
<dbReference type="PROSITE" id="PS00943">
    <property type="entry name" value="UBIA"/>
    <property type="match status" value="1"/>
</dbReference>
<feature type="transmembrane region" description="Helical" evidence="14">
    <location>
        <begin position="121"/>
        <end position="142"/>
    </location>
</feature>
<dbReference type="PANTHER" id="PTHR43448:SF7">
    <property type="entry name" value="4-HYDROXYBENZOATE SOLANESYLTRANSFERASE"/>
    <property type="match status" value="1"/>
</dbReference>
<dbReference type="Pfam" id="PF01040">
    <property type="entry name" value="UbiA"/>
    <property type="match status" value="1"/>
</dbReference>
<feature type="transmembrane region" description="Helical" evidence="14">
    <location>
        <begin position="284"/>
        <end position="305"/>
    </location>
</feature>
<evidence type="ECO:0000256" key="12">
    <source>
        <dbReference type="ARBA" id="ARBA00042475"/>
    </source>
</evidence>
<evidence type="ECO:0000256" key="6">
    <source>
        <dbReference type="ARBA" id="ARBA00022692"/>
    </source>
</evidence>
<organism evidence="15 16">
    <name type="scientific">Roseovarius pelagicus</name>
    <dbReference type="NCBI Taxonomy" id="2980108"/>
    <lineage>
        <taxon>Bacteria</taxon>
        <taxon>Pseudomonadati</taxon>
        <taxon>Pseudomonadota</taxon>
        <taxon>Alphaproteobacteria</taxon>
        <taxon>Rhodobacterales</taxon>
        <taxon>Roseobacteraceae</taxon>
        <taxon>Roseovarius</taxon>
    </lineage>
</organism>
<dbReference type="InterPro" id="IPR044878">
    <property type="entry name" value="UbiA_sf"/>
</dbReference>
<gene>
    <name evidence="15" type="primary">cyoE</name>
    <name evidence="14" type="synonym">ctaB</name>
    <name evidence="15" type="ORF">N7U68_15505</name>
</gene>
<dbReference type="NCBIfam" id="TIGR01473">
    <property type="entry name" value="cyoE_ctaB"/>
    <property type="match status" value="1"/>
</dbReference>
<dbReference type="RefSeq" id="WP_263047395.1">
    <property type="nucleotide sequence ID" value="NZ_CP106738.1"/>
</dbReference>
<dbReference type="Proteomes" id="UP001064087">
    <property type="component" value="Chromosome"/>
</dbReference>
<keyword evidence="5 14" id="KW-0808">Transferase</keyword>
<comment type="function">
    <text evidence="14">Converts heme B (protoheme IX) to heme O by substitution of the vinyl group on carbon 2 of heme B porphyrin ring with a hydroxyethyl farnesyl side group.</text>
</comment>
<evidence type="ECO:0000256" key="14">
    <source>
        <dbReference type="HAMAP-Rule" id="MF_00154"/>
    </source>
</evidence>
<evidence type="ECO:0000256" key="11">
    <source>
        <dbReference type="ARBA" id="ARBA00040810"/>
    </source>
</evidence>
<dbReference type="EMBL" id="CP106738">
    <property type="protein sequence ID" value="UXX82488.1"/>
    <property type="molecule type" value="Genomic_DNA"/>
</dbReference>
<comment type="subunit">
    <text evidence="14">Interacts with CtaA.</text>
</comment>
<keyword evidence="16" id="KW-1185">Reference proteome</keyword>
<evidence type="ECO:0000256" key="5">
    <source>
        <dbReference type="ARBA" id="ARBA00022679"/>
    </source>
</evidence>
<evidence type="ECO:0000256" key="3">
    <source>
        <dbReference type="ARBA" id="ARBA00012292"/>
    </source>
</evidence>
<evidence type="ECO:0000256" key="7">
    <source>
        <dbReference type="ARBA" id="ARBA00022989"/>
    </source>
</evidence>
<dbReference type="InterPro" id="IPR030470">
    <property type="entry name" value="UbiA_prenylTrfase_CS"/>
</dbReference>
<keyword evidence="4 14" id="KW-1003">Cell membrane</keyword>
<keyword evidence="8 14" id="KW-0350">Heme biosynthesis</keyword>
<feature type="transmembrane region" description="Helical" evidence="14">
    <location>
        <begin position="95"/>
        <end position="115"/>
    </location>
</feature>
<dbReference type="InterPro" id="IPR000537">
    <property type="entry name" value="UbiA_prenyltransferase"/>
</dbReference>
<dbReference type="CDD" id="cd13957">
    <property type="entry name" value="PT_UbiA_Cox10"/>
    <property type="match status" value="1"/>
</dbReference>